<evidence type="ECO:0000256" key="3">
    <source>
        <dbReference type="ARBA" id="ARBA00022448"/>
    </source>
</evidence>
<evidence type="ECO:0000256" key="9">
    <source>
        <dbReference type="ARBA" id="ARBA00023136"/>
    </source>
</evidence>
<dbReference type="FunFam" id="1.20.1280.290:FF:000003">
    <property type="entry name" value="Bidirectional sugar transporter SWEET"/>
    <property type="match status" value="1"/>
</dbReference>
<evidence type="ECO:0000256" key="8">
    <source>
        <dbReference type="ARBA" id="ARBA00022989"/>
    </source>
</evidence>
<feature type="transmembrane region" description="Helical" evidence="10">
    <location>
        <begin position="139"/>
        <end position="159"/>
    </location>
</feature>
<comment type="similarity">
    <text evidence="2 10">Belongs to the SWEET sugar transporter family.</text>
</comment>
<evidence type="ECO:0000313" key="12">
    <source>
        <dbReference type="Proteomes" id="UP001630127"/>
    </source>
</evidence>
<name>A0ABD3AJR6_9GENT</name>
<keyword evidence="6 10" id="KW-0812">Transmembrane</keyword>
<dbReference type="EMBL" id="JBJUIK010000004">
    <property type="protein sequence ID" value="KAL3531421.1"/>
    <property type="molecule type" value="Genomic_DNA"/>
</dbReference>
<evidence type="ECO:0000256" key="5">
    <source>
        <dbReference type="ARBA" id="ARBA00022597"/>
    </source>
</evidence>
<evidence type="ECO:0000256" key="2">
    <source>
        <dbReference type="ARBA" id="ARBA00007809"/>
    </source>
</evidence>
<gene>
    <name evidence="11" type="ORF">ACH5RR_010743</name>
</gene>
<reference evidence="11 12" key="1">
    <citation type="submission" date="2024-11" db="EMBL/GenBank/DDBJ databases">
        <title>A near-complete genome assembly of Cinchona calisaya.</title>
        <authorList>
            <person name="Lian D.C."/>
            <person name="Zhao X.W."/>
            <person name="Wei L."/>
        </authorList>
    </citation>
    <scope>NUCLEOTIDE SEQUENCE [LARGE SCALE GENOMIC DNA]</scope>
    <source>
        <tissue evidence="11">Nenye</tissue>
    </source>
</reference>
<evidence type="ECO:0000256" key="1">
    <source>
        <dbReference type="ARBA" id="ARBA00004651"/>
    </source>
</evidence>
<proteinExistence type="inferred from homology"/>
<keyword evidence="7" id="KW-0677">Repeat</keyword>
<feature type="transmembrane region" description="Helical" evidence="10">
    <location>
        <begin position="165"/>
        <end position="186"/>
    </location>
</feature>
<feature type="transmembrane region" description="Helical" evidence="10">
    <location>
        <begin position="43"/>
        <end position="61"/>
    </location>
</feature>
<dbReference type="Pfam" id="PF03083">
    <property type="entry name" value="MtN3_slv"/>
    <property type="match status" value="2"/>
</dbReference>
<feature type="transmembrane region" description="Helical" evidence="10">
    <location>
        <begin position="198"/>
        <end position="220"/>
    </location>
</feature>
<organism evidence="11 12">
    <name type="scientific">Cinchona calisaya</name>
    <dbReference type="NCBI Taxonomy" id="153742"/>
    <lineage>
        <taxon>Eukaryota</taxon>
        <taxon>Viridiplantae</taxon>
        <taxon>Streptophyta</taxon>
        <taxon>Embryophyta</taxon>
        <taxon>Tracheophyta</taxon>
        <taxon>Spermatophyta</taxon>
        <taxon>Magnoliopsida</taxon>
        <taxon>eudicotyledons</taxon>
        <taxon>Gunneridae</taxon>
        <taxon>Pentapetalae</taxon>
        <taxon>asterids</taxon>
        <taxon>lamiids</taxon>
        <taxon>Gentianales</taxon>
        <taxon>Rubiaceae</taxon>
        <taxon>Cinchonoideae</taxon>
        <taxon>Cinchoneae</taxon>
        <taxon>Cinchona</taxon>
    </lineage>
</organism>
<sequence>MCTVYKWNQVKGGGSHFQNLKGSGAAHQLVLTPRMPTFSAAHLAYAFGILGNIVSFMVYLAPLPTFYRIYKEKSTQGFQSIPYSVALFSAMLYLYYAYLKENVLILVTINSVGCTVETMYLVLFMIYATKEAKMYTTKLLMFFNIGAYSLIVASTFLLSQGHQRVTTVGWICSVFSVCVFAAPLSIMMKVIKTRSVEFMPFSLSFFLTLCAVMWFFYGFLIKDYYIATPNILGFVFGIVQMVLYAIYRERKKKVLPEVVNVEELTVAVVEIQVGAVETQPPDQDSQVACVKAIHEPTESNV</sequence>
<keyword evidence="3 10" id="KW-0813">Transport</keyword>
<dbReference type="GO" id="GO:0005886">
    <property type="term" value="C:plasma membrane"/>
    <property type="evidence" value="ECO:0007669"/>
    <property type="project" value="UniProtKB-SubCell"/>
</dbReference>
<comment type="function">
    <text evidence="10">Mediates both low-affinity uptake and efflux of sugar across the membrane.</text>
</comment>
<protein>
    <recommendedName>
        <fullName evidence="10">Bidirectional sugar transporter SWEET</fullName>
    </recommendedName>
</protein>
<keyword evidence="8 10" id="KW-1133">Transmembrane helix</keyword>
<evidence type="ECO:0000256" key="6">
    <source>
        <dbReference type="ARBA" id="ARBA00022692"/>
    </source>
</evidence>
<dbReference type="FunFam" id="1.20.1280.290:FF:000001">
    <property type="entry name" value="Bidirectional sugar transporter SWEET"/>
    <property type="match status" value="1"/>
</dbReference>
<dbReference type="PANTHER" id="PTHR10791">
    <property type="entry name" value="RAG1-ACTIVATING PROTEIN 1"/>
    <property type="match status" value="1"/>
</dbReference>
<comment type="caution">
    <text evidence="11">The sequence shown here is derived from an EMBL/GenBank/DDBJ whole genome shotgun (WGS) entry which is preliminary data.</text>
</comment>
<feature type="transmembrane region" description="Helical" evidence="10">
    <location>
        <begin position="104"/>
        <end position="127"/>
    </location>
</feature>
<keyword evidence="4" id="KW-1003">Cell membrane</keyword>
<comment type="subcellular location">
    <subcellularLocation>
        <location evidence="1 10">Cell membrane</location>
        <topology evidence="1 10">Multi-pass membrane protein</topology>
    </subcellularLocation>
</comment>
<dbReference type="Gene3D" id="1.20.1280.290">
    <property type="match status" value="2"/>
</dbReference>
<evidence type="ECO:0000256" key="4">
    <source>
        <dbReference type="ARBA" id="ARBA00022475"/>
    </source>
</evidence>
<keyword evidence="5 10" id="KW-0762">Sugar transport</keyword>
<dbReference type="AlphaFoldDB" id="A0ABD3AJR6"/>
<evidence type="ECO:0000313" key="11">
    <source>
        <dbReference type="EMBL" id="KAL3531421.1"/>
    </source>
</evidence>
<dbReference type="PANTHER" id="PTHR10791:SF157">
    <property type="entry name" value="BIDIRECTIONAL SUGAR TRANSPORTER SWEET"/>
    <property type="match status" value="1"/>
</dbReference>
<feature type="transmembrane region" description="Helical" evidence="10">
    <location>
        <begin position="81"/>
        <end position="98"/>
    </location>
</feature>
<accession>A0ABD3AJR6</accession>
<dbReference type="InterPro" id="IPR047664">
    <property type="entry name" value="SWEET"/>
</dbReference>
<feature type="transmembrane region" description="Helical" evidence="10">
    <location>
        <begin position="226"/>
        <end position="247"/>
    </location>
</feature>
<dbReference type="InterPro" id="IPR004316">
    <property type="entry name" value="SWEET_rpt"/>
</dbReference>
<evidence type="ECO:0000256" key="7">
    <source>
        <dbReference type="ARBA" id="ARBA00022737"/>
    </source>
</evidence>
<dbReference type="Proteomes" id="UP001630127">
    <property type="component" value="Unassembled WGS sequence"/>
</dbReference>
<keyword evidence="9 10" id="KW-0472">Membrane</keyword>
<evidence type="ECO:0000256" key="10">
    <source>
        <dbReference type="RuleBase" id="RU910715"/>
    </source>
</evidence>
<keyword evidence="12" id="KW-1185">Reference proteome</keyword>